<dbReference type="Gene3D" id="3.40.50.300">
    <property type="entry name" value="P-loop containing nucleotide triphosphate hydrolases"/>
    <property type="match status" value="1"/>
</dbReference>
<sequence length="305" mass="34766">MSNIIKIEGLRKTYDDGTLALDDVNLNIHSGEIISLLGPNGAGKTSLISTICGITKPTSGNIYVDGYDIKKDYRKTRKLIGLVPQEIALEPFEKVLDVIKYSRNLFGYSNDDKHIEKILKRLMLWDKRNKRIVELSGGMKRRVIIAKALSHNPKILFLDEPTAGVDVDLRIDMWKLIKQLRSDGVTVILTTHYIEEAEEISDRISIINNGKILLTEKKIDLIEKMGQKTITFKVSNNINLDHLSKDFDVSITKNQTHTLVNYHYKKTDELFNDFLSHINKLDCKILNIDTNEKSLEEIFLDVVGL</sequence>
<comment type="caution">
    <text evidence="5">The sequence shown here is derived from an EMBL/GenBank/DDBJ whole genome shotgun (WGS) entry which is preliminary data.</text>
</comment>
<evidence type="ECO:0000256" key="3">
    <source>
        <dbReference type="ARBA" id="ARBA00022840"/>
    </source>
</evidence>
<dbReference type="Pfam" id="PF00005">
    <property type="entry name" value="ABC_tran"/>
    <property type="match status" value="1"/>
</dbReference>
<gene>
    <name evidence="5" type="ORF">DBW71_05675</name>
</gene>
<feature type="domain" description="ABC transporter" evidence="4">
    <location>
        <begin position="5"/>
        <end position="234"/>
    </location>
</feature>
<dbReference type="AlphaFoldDB" id="A0A368DM59"/>
<dbReference type="GO" id="GO:0005524">
    <property type="term" value="F:ATP binding"/>
    <property type="evidence" value="ECO:0007669"/>
    <property type="project" value="UniProtKB-KW"/>
</dbReference>
<evidence type="ECO:0000313" key="5">
    <source>
        <dbReference type="EMBL" id="RCL72275.1"/>
    </source>
</evidence>
<keyword evidence="2" id="KW-0547">Nucleotide-binding</keyword>
<dbReference type="PROSITE" id="PS00211">
    <property type="entry name" value="ABC_TRANSPORTER_1"/>
    <property type="match status" value="1"/>
</dbReference>
<name>A0A368DM59_9PROT</name>
<evidence type="ECO:0000259" key="4">
    <source>
        <dbReference type="PROSITE" id="PS50893"/>
    </source>
</evidence>
<dbReference type="SMART" id="SM00382">
    <property type="entry name" value="AAA"/>
    <property type="match status" value="1"/>
</dbReference>
<reference evidence="5 6" key="1">
    <citation type="journal article" date="2018" name="Microbiome">
        <title>Fine metagenomic profile of the Mediterranean stratified and mixed water columns revealed by assembly and recruitment.</title>
        <authorList>
            <person name="Haro-Moreno J.M."/>
            <person name="Lopez-Perez M."/>
            <person name="De La Torre J.R."/>
            <person name="Picazo A."/>
            <person name="Camacho A."/>
            <person name="Rodriguez-Valera F."/>
        </authorList>
    </citation>
    <scope>NUCLEOTIDE SEQUENCE [LARGE SCALE GENOMIC DNA]</scope>
    <source>
        <strain evidence="5">MED-G57</strain>
    </source>
</reference>
<dbReference type="PANTHER" id="PTHR42711">
    <property type="entry name" value="ABC TRANSPORTER ATP-BINDING PROTEIN"/>
    <property type="match status" value="1"/>
</dbReference>
<dbReference type="PROSITE" id="PS50893">
    <property type="entry name" value="ABC_TRANSPORTER_2"/>
    <property type="match status" value="1"/>
</dbReference>
<dbReference type="InterPro" id="IPR050763">
    <property type="entry name" value="ABC_transporter_ATP-binding"/>
</dbReference>
<dbReference type="SUPFAM" id="SSF52540">
    <property type="entry name" value="P-loop containing nucleoside triphosphate hydrolases"/>
    <property type="match status" value="1"/>
</dbReference>
<evidence type="ECO:0000313" key="6">
    <source>
        <dbReference type="Proteomes" id="UP000253570"/>
    </source>
</evidence>
<dbReference type="InterPro" id="IPR003593">
    <property type="entry name" value="AAA+_ATPase"/>
</dbReference>
<organism evidence="5 6">
    <name type="scientific">PS1 clade bacterium</name>
    <dbReference type="NCBI Taxonomy" id="2175152"/>
    <lineage>
        <taxon>Bacteria</taxon>
        <taxon>Pseudomonadati</taxon>
        <taxon>Pseudomonadota</taxon>
        <taxon>Alphaproteobacteria</taxon>
        <taxon>PS1 clade</taxon>
    </lineage>
</organism>
<dbReference type="InterPro" id="IPR027417">
    <property type="entry name" value="P-loop_NTPase"/>
</dbReference>
<evidence type="ECO:0000256" key="1">
    <source>
        <dbReference type="ARBA" id="ARBA00022448"/>
    </source>
</evidence>
<dbReference type="GO" id="GO:0016887">
    <property type="term" value="F:ATP hydrolysis activity"/>
    <property type="evidence" value="ECO:0007669"/>
    <property type="project" value="InterPro"/>
</dbReference>
<protein>
    <submittedName>
        <fullName evidence="5">ABC transporter ATP-binding protein</fullName>
    </submittedName>
</protein>
<dbReference type="InterPro" id="IPR017871">
    <property type="entry name" value="ABC_transporter-like_CS"/>
</dbReference>
<keyword evidence="1" id="KW-0813">Transport</keyword>
<keyword evidence="3 5" id="KW-0067">ATP-binding</keyword>
<dbReference type="PANTHER" id="PTHR42711:SF10">
    <property type="entry name" value="ABC TRANSPORTER ATP-BINDING PROTEIN"/>
    <property type="match status" value="1"/>
</dbReference>
<accession>A0A368DM59</accession>
<dbReference type="Proteomes" id="UP000253570">
    <property type="component" value="Unassembled WGS sequence"/>
</dbReference>
<dbReference type="CDD" id="cd03230">
    <property type="entry name" value="ABC_DR_subfamily_A"/>
    <property type="match status" value="1"/>
</dbReference>
<evidence type="ECO:0000256" key="2">
    <source>
        <dbReference type="ARBA" id="ARBA00022741"/>
    </source>
</evidence>
<dbReference type="InterPro" id="IPR003439">
    <property type="entry name" value="ABC_transporter-like_ATP-bd"/>
</dbReference>
<proteinExistence type="predicted"/>
<dbReference type="EMBL" id="QOQD01000015">
    <property type="protein sequence ID" value="RCL72275.1"/>
    <property type="molecule type" value="Genomic_DNA"/>
</dbReference>